<feature type="compositionally biased region" description="Low complexity" evidence="1">
    <location>
        <begin position="19"/>
        <end position="31"/>
    </location>
</feature>
<organism evidence="3 4">
    <name type="scientific">Methylobacterium terricola</name>
    <dbReference type="NCBI Taxonomy" id="2583531"/>
    <lineage>
        <taxon>Bacteria</taxon>
        <taxon>Pseudomonadati</taxon>
        <taxon>Pseudomonadota</taxon>
        <taxon>Alphaproteobacteria</taxon>
        <taxon>Hyphomicrobiales</taxon>
        <taxon>Methylobacteriaceae</taxon>
        <taxon>Methylobacterium</taxon>
    </lineage>
</organism>
<dbReference type="AlphaFoldDB" id="A0A5C4LCZ1"/>
<reference evidence="3 4" key="1">
    <citation type="submission" date="2019-06" db="EMBL/GenBank/DDBJ databases">
        <title>Genome of Methylobacterium sp. 17Sr1-39.</title>
        <authorList>
            <person name="Seo T."/>
        </authorList>
    </citation>
    <scope>NUCLEOTIDE SEQUENCE [LARGE SCALE GENOMIC DNA]</scope>
    <source>
        <strain evidence="3 4">17Sr1-39</strain>
    </source>
</reference>
<evidence type="ECO:0000259" key="2">
    <source>
        <dbReference type="PROSITE" id="PS51186"/>
    </source>
</evidence>
<evidence type="ECO:0000313" key="4">
    <source>
        <dbReference type="Proteomes" id="UP000305267"/>
    </source>
</evidence>
<evidence type="ECO:0000256" key="1">
    <source>
        <dbReference type="SAM" id="MobiDB-lite"/>
    </source>
</evidence>
<name>A0A5C4LCZ1_9HYPH</name>
<feature type="domain" description="N-acetyltransferase" evidence="2">
    <location>
        <begin position="73"/>
        <end position="209"/>
    </location>
</feature>
<feature type="region of interest" description="Disordered" evidence="1">
    <location>
        <begin position="1"/>
        <end position="31"/>
    </location>
</feature>
<dbReference type="InterPro" id="IPR000182">
    <property type="entry name" value="GNAT_dom"/>
</dbReference>
<dbReference type="GO" id="GO:0016747">
    <property type="term" value="F:acyltransferase activity, transferring groups other than amino-acyl groups"/>
    <property type="evidence" value="ECO:0007669"/>
    <property type="project" value="InterPro"/>
</dbReference>
<dbReference type="Proteomes" id="UP000305267">
    <property type="component" value="Unassembled WGS sequence"/>
</dbReference>
<dbReference type="Pfam" id="PF00583">
    <property type="entry name" value="Acetyltransf_1"/>
    <property type="match status" value="1"/>
</dbReference>
<comment type="caution">
    <text evidence="3">The sequence shown here is derived from an EMBL/GenBank/DDBJ whole genome shotgun (WGS) entry which is preliminary data.</text>
</comment>
<evidence type="ECO:0000313" key="3">
    <source>
        <dbReference type="EMBL" id="TNC10512.1"/>
    </source>
</evidence>
<dbReference type="SUPFAM" id="SSF55729">
    <property type="entry name" value="Acyl-CoA N-acyltransferases (Nat)"/>
    <property type="match status" value="1"/>
</dbReference>
<protein>
    <submittedName>
        <fullName evidence="3">GNAT family N-acetyltransferase</fullName>
    </submittedName>
</protein>
<gene>
    <name evidence="3" type="ORF">FF100_22900</name>
</gene>
<dbReference type="EMBL" id="VDDA01000012">
    <property type="protein sequence ID" value="TNC10512.1"/>
    <property type="molecule type" value="Genomic_DNA"/>
</dbReference>
<keyword evidence="4" id="KW-1185">Reference proteome</keyword>
<dbReference type="Gene3D" id="3.40.630.30">
    <property type="match status" value="1"/>
</dbReference>
<dbReference type="CDD" id="cd04301">
    <property type="entry name" value="NAT_SF"/>
    <property type="match status" value="1"/>
</dbReference>
<dbReference type="PROSITE" id="PS51186">
    <property type="entry name" value="GNAT"/>
    <property type="match status" value="1"/>
</dbReference>
<keyword evidence="3" id="KW-0808">Transferase</keyword>
<proteinExistence type="predicted"/>
<accession>A0A5C4LCZ1</accession>
<dbReference type="InterPro" id="IPR016181">
    <property type="entry name" value="Acyl_CoA_acyltransferase"/>
</dbReference>
<dbReference type="OrthoDB" id="9815041at2"/>
<sequence>MRWTGRPPSALRGRPDILASSSASRRSAGGSYPCPPWTRIRRCGTGRCGMSCDGRTAAAPAGPTVAALAALGPAVGPIRDEARSQGVDFVRRLFEEWASGANRFDRPGEIFLGVWRGDRLVGVGGLNRDPYAAGGDIGRVRHVYLLGAHRHLGLGTLLVTRLLREAEGHFRIVRLRAASPEAAAFYRRLGFAECADPAATHLIRVRPIP</sequence>